<evidence type="ECO:0000256" key="6">
    <source>
        <dbReference type="SAM" id="Phobius"/>
    </source>
</evidence>
<reference evidence="8" key="1">
    <citation type="submission" date="2022-03" db="EMBL/GenBank/DDBJ databases">
        <title>Gramella crocea sp. nov., isolated from activated sludge of a seafood processing plant.</title>
        <authorList>
            <person name="Zhang X."/>
        </authorList>
    </citation>
    <scope>NUCLEOTIDE SEQUENCE</scope>
    <source>
        <strain evidence="8">YJ019</strain>
    </source>
</reference>
<keyword evidence="9" id="KW-1185">Reference proteome</keyword>
<dbReference type="InterPro" id="IPR027379">
    <property type="entry name" value="CLS_N"/>
</dbReference>
<dbReference type="EMBL" id="JAKVTV010000001">
    <property type="protein sequence ID" value="MCH4822092.1"/>
    <property type="molecule type" value="Genomic_DNA"/>
</dbReference>
<evidence type="ECO:0000313" key="9">
    <source>
        <dbReference type="Proteomes" id="UP001139226"/>
    </source>
</evidence>
<evidence type="ECO:0000256" key="5">
    <source>
        <dbReference type="ARBA" id="ARBA00023136"/>
    </source>
</evidence>
<name>A0A9X1V0L0_9FLAO</name>
<keyword evidence="3 6" id="KW-0812">Transmembrane</keyword>
<comment type="caution">
    <text evidence="8">The sequence shown here is derived from an EMBL/GenBank/DDBJ whole genome shotgun (WGS) entry which is preliminary data.</text>
</comment>
<keyword evidence="2" id="KW-1003">Cell membrane</keyword>
<sequence length="166" mass="18925">MPGRLLFIASVLMMLMSCSKDHKNVSRSEFIKIILPEADVQNVTVKDENSVLIKTDENAQYRVEVNSAKQANEFIKEIESQDNSFSIIYDVSSEGIGAALAIWQFLYFLFPALLLAHVVLLWVALRKIIRSGEDGMHKILYAMISIFFPFFGPIIYLKAKKRSGYR</sequence>
<evidence type="ECO:0000256" key="2">
    <source>
        <dbReference type="ARBA" id="ARBA00022475"/>
    </source>
</evidence>
<protein>
    <submittedName>
        <fullName evidence="8">PLD nuclease N-terminal domain-containing protein</fullName>
    </submittedName>
</protein>
<feature type="transmembrane region" description="Helical" evidence="6">
    <location>
        <begin position="101"/>
        <end position="125"/>
    </location>
</feature>
<comment type="subcellular location">
    <subcellularLocation>
        <location evidence="1">Cell membrane</location>
        <topology evidence="1">Multi-pass membrane protein</topology>
    </subcellularLocation>
</comment>
<evidence type="ECO:0000256" key="3">
    <source>
        <dbReference type="ARBA" id="ARBA00022692"/>
    </source>
</evidence>
<evidence type="ECO:0000256" key="4">
    <source>
        <dbReference type="ARBA" id="ARBA00022989"/>
    </source>
</evidence>
<dbReference type="AlphaFoldDB" id="A0A9X1V0L0"/>
<evidence type="ECO:0000259" key="7">
    <source>
        <dbReference type="Pfam" id="PF13396"/>
    </source>
</evidence>
<dbReference type="RefSeq" id="WP_240712209.1">
    <property type="nucleotide sequence ID" value="NZ_JAKVTV010000001.1"/>
</dbReference>
<dbReference type="GO" id="GO:0005886">
    <property type="term" value="C:plasma membrane"/>
    <property type="evidence" value="ECO:0007669"/>
    <property type="project" value="UniProtKB-SubCell"/>
</dbReference>
<gene>
    <name evidence="8" type="ORF">ML462_02815</name>
</gene>
<keyword evidence="5 6" id="KW-0472">Membrane</keyword>
<feature type="transmembrane region" description="Helical" evidence="6">
    <location>
        <begin position="137"/>
        <end position="157"/>
    </location>
</feature>
<evidence type="ECO:0000313" key="8">
    <source>
        <dbReference type="EMBL" id="MCH4822092.1"/>
    </source>
</evidence>
<organism evidence="8 9">
    <name type="scientific">Christiangramia lutea</name>
    <dbReference type="NCBI Taxonomy" id="1607951"/>
    <lineage>
        <taxon>Bacteria</taxon>
        <taxon>Pseudomonadati</taxon>
        <taxon>Bacteroidota</taxon>
        <taxon>Flavobacteriia</taxon>
        <taxon>Flavobacteriales</taxon>
        <taxon>Flavobacteriaceae</taxon>
        <taxon>Christiangramia</taxon>
    </lineage>
</organism>
<proteinExistence type="predicted"/>
<accession>A0A9X1V0L0</accession>
<evidence type="ECO:0000256" key="1">
    <source>
        <dbReference type="ARBA" id="ARBA00004651"/>
    </source>
</evidence>
<dbReference type="Proteomes" id="UP001139226">
    <property type="component" value="Unassembled WGS sequence"/>
</dbReference>
<dbReference type="Pfam" id="PF13396">
    <property type="entry name" value="PLDc_N"/>
    <property type="match status" value="1"/>
</dbReference>
<dbReference type="PROSITE" id="PS51257">
    <property type="entry name" value="PROKAR_LIPOPROTEIN"/>
    <property type="match status" value="1"/>
</dbReference>
<keyword evidence="4 6" id="KW-1133">Transmembrane helix</keyword>
<feature type="domain" description="Cardiolipin synthase N-terminal" evidence="7">
    <location>
        <begin position="119"/>
        <end position="157"/>
    </location>
</feature>